<comment type="catalytic activity">
    <reaction evidence="1 15">
        <text>Endonucleolytic cleavage to 5'-phosphomonoester.</text>
        <dbReference type="EC" id="3.1.26.3"/>
    </reaction>
</comment>
<dbReference type="SMART" id="SM00358">
    <property type="entry name" value="DSRM"/>
    <property type="match status" value="1"/>
</dbReference>
<sequence>MQELEKKLNYTFRNQELLREALNHSSYANEHRSQGLGSNERLEFLGDSVLGFVTAEYLFDRHPDLPEGDLTRIRAALVCEQSLHEVAQKLNLGSYLKLGKGEEAGGGRHRASILADATEAVFAAVYLDGGITAASELIHRVLLDVEREEVVEERRRDYKTLLQEHIQRKAGQELTYCMVREEGPDHAKTFVTEVRLNGAAIGEGSGHSKKESEQMAAKSALEKLDNQ</sequence>
<keyword evidence="8 15" id="KW-0819">tRNA processing</keyword>
<feature type="binding site" evidence="15">
    <location>
        <position position="116"/>
    </location>
    <ligand>
        <name>Mg(2+)</name>
        <dbReference type="ChEBI" id="CHEBI:18420"/>
    </ligand>
</feature>
<dbReference type="GO" id="GO:0008033">
    <property type="term" value="P:tRNA processing"/>
    <property type="evidence" value="ECO:0007669"/>
    <property type="project" value="UniProtKB-KW"/>
</dbReference>
<evidence type="ECO:0000256" key="2">
    <source>
        <dbReference type="ARBA" id="ARBA00004496"/>
    </source>
</evidence>
<evidence type="ECO:0000256" key="4">
    <source>
        <dbReference type="ARBA" id="ARBA00011738"/>
    </source>
</evidence>
<evidence type="ECO:0000256" key="8">
    <source>
        <dbReference type="ARBA" id="ARBA00022694"/>
    </source>
</evidence>
<dbReference type="GO" id="GO:0046872">
    <property type="term" value="F:metal ion binding"/>
    <property type="evidence" value="ECO:0007669"/>
    <property type="project" value="UniProtKB-KW"/>
</dbReference>
<keyword evidence="14 15" id="KW-0694">RNA-binding</keyword>
<dbReference type="Pfam" id="PF14622">
    <property type="entry name" value="Ribonucleas_3_3"/>
    <property type="match status" value="1"/>
</dbReference>
<evidence type="ECO:0000256" key="5">
    <source>
        <dbReference type="ARBA" id="ARBA00022490"/>
    </source>
</evidence>
<keyword evidence="11 15" id="KW-0255">Endonuclease</keyword>
<keyword evidence="9 15" id="KW-0540">Nuclease</keyword>
<dbReference type="GO" id="GO:0005737">
    <property type="term" value="C:cytoplasm"/>
    <property type="evidence" value="ECO:0007669"/>
    <property type="project" value="UniProtKB-SubCell"/>
</dbReference>
<evidence type="ECO:0000256" key="14">
    <source>
        <dbReference type="ARBA" id="ARBA00022884"/>
    </source>
</evidence>
<dbReference type="EMBL" id="JACOQI010000010">
    <property type="protein sequence ID" value="MBC5770898.1"/>
    <property type="molecule type" value="Genomic_DNA"/>
</dbReference>
<dbReference type="InterPro" id="IPR000999">
    <property type="entry name" value="RNase_III_dom"/>
</dbReference>
<gene>
    <name evidence="15" type="primary">rnc</name>
    <name evidence="19" type="ORF">H8Z83_11305</name>
</gene>
<evidence type="ECO:0000256" key="3">
    <source>
        <dbReference type="ARBA" id="ARBA00010183"/>
    </source>
</evidence>
<dbReference type="PROSITE" id="PS50137">
    <property type="entry name" value="DS_RBD"/>
    <property type="match status" value="1"/>
</dbReference>
<dbReference type="InterPro" id="IPR014720">
    <property type="entry name" value="dsRBD_dom"/>
</dbReference>
<dbReference type="PANTHER" id="PTHR11207">
    <property type="entry name" value="RIBONUCLEASE III"/>
    <property type="match status" value="1"/>
</dbReference>
<dbReference type="SUPFAM" id="SSF69065">
    <property type="entry name" value="RNase III domain-like"/>
    <property type="match status" value="1"/>
</dbReference>
<dbReference type="GO" id="GO:0004525">
    <property type="term" value="F:ribonuclease III activity"/>
    <property type="evidence" value="ECO:0007669"/>
    <property type="project" value="UniProtKB-UniRule"/>
</dbReference>
<keyword evidence="5 15" id="KW-0963">Cytoplasm</keyword>
<evidence type="ECO:0000256" key="7">
    <source>
        <dbReference type="ARBA" id="ARBA00022664"/>
    </source>
</evidence>
<comment type="function">
    <text evidence="15">Digests double-stranded RNA. Involved in the processing of primary rRNA transcript to yield the immediate precursors to the large and small rRNAs (23S and 16S). Processes some mRNAs, and tRNAs when they are encoded in the rRNA operon. Processes pre-crRNA and tracrRNA of type II CRISPR loci if present in the organism.</text>
</comment>
<evidence type="ECO:0000256" key="6">
    <source>
        <dbReference type="ARBA" id="ARBA00022552"/>
    </source>
</evidence>
<name>A0A923MIF2_9FIRM</name>
<feature type="domain" description="DRBM" evidence="17">
    <location>
        <begin position="157"/>
        <end position="226"/>
    </location>
</feature>
<keyword evidence="20" id="KW-1185">Reference proteome</keyword>
<dbReference type="GO" id="GO:0019843">
    <property type="term" value="F:rRNA binding"/>
    <property type="evidence" value="ECO:0007669"/>
    <property type="project" value="UniProtKB-KW"/>
</dbReference>
<comment type="caution">
    <text evidence="19">The sequence shown here is derived from an EMBL/GenBank/DDBJ whole genome shotgun (WGS) entry which is preliminary data.</text>
</comment>
<accession>A0A923MIF2</accession>
<keyword evidence="12 15" id="KW-0378">Hydrolase</keyword>
<evidence type="ECO:0000256" key="15">
    <source>
        <dbReference type="HAMAP-Rule" id="MF_00104"/>
    </source>
</evidence>
<evidence type="ECO:0000256" key="13">
    <source>
        <dbReference type="ARBA" id="ARBA00022842"/>
    </source>
</evidence>
<dbReference type="GO" id="GO:0006364">
    <property type="term" value="P:rRNA processing"/>
    <property type="evidence" value="ECO:0007669"/>
    <property type="project" value="UniProtKB-UniRule"/>
</dbReference>
<dbReference type="Pfam" id="PF00035">
    <property type="entry name" value="dsrm"/>
    <property type="match status" value="1"/>
</dbReference>
<dbReference type="AlphaFoldDB" id="A0A923MIF2"/>
<keyword evidence="7 15" id="KW-0507">mRNA processing</keyword>
<evidence type="ECO:0000259" key="18">
    <source>
        <dbReference type="PROSITE" id="PS50142"/>
    </source>
</evidence>
<feature type="binding site" evidence="15">
    <location>
        <position position="119"/>
    </location>
    <ligand>
        <name>Mg(2+)</name>
        <dbReference type="ChEBI" id="CHEBI:18420"/>
    </ligand>
</feature>
<dbReference type="Proteomes" id="UP000620327">
    <property type="component" value="Unassembled WGS sequence"/>
</dbReference>
<dbReference type="GO" id="GO:0003725">
    <property type="term" value="F:double-stranded RNA binding"/>
    <property type="evidence" value="ECO:0007669"/>
    <property type="project" value="TreeGrafter"/>
</dbReference>
<dbReference type="RefSeq" id="WP_187015124.1">
    <property type="nucleotide sequence ID" value="NZ_JACOQI010000010.1"/>
</dbReference>
<dbReference type="InterPro" id="IPR036389">
    <property type="entry name" value="RNase_III_sf"/>
</dbReference>
<evidence type="ECO:0000256" key="10">
    <source>
        <dbReference type="ARBA" id="ARBA00022723"/>
    </source>
</evidence>
<evidence type="ECO:0000256" key="12">
    <source>
        <dbReference type="ARBA" id="ARBA00022801"/>
    </source>
</evidence>
<dbReference type="NCBIfam" id="TIGR02191">
    <property type="entry name" value="RNaseIII"/>
    <property type="match status" value="1"/>
</dbReference>
<reference evidence="19" key="1">
    <citation type="submission" date="2020-08" db="EMBL/GenBank/DDBJ databases">
        <title>Genome public.</title>
        <authorList>
            <person name="Liu C."/>
            <person name="Sun Q."/>
        </authorList>
    </citation>
    <scope>NUCLEOTIDE SEQUENCE</scope>
    <source>
        <strain evidence="19">BX15</strain>
    </source>
</reference>
<dbReference type="FunFam" id="3.30.160.20:FF:000003">
    <property type="entry name" value="Ribonuclease 3"/>
    <property type="match status" value="1"/>
</dbReference>
<comment type="subcellular location">
    <subcellularLocation>
        <location evidence="2 15">Cytoplasm</location>
    </subcellularLocation>
</comment>
<feature type="domain" description="RNase III" evidence="18">
    <location>
        <begin position="1"/>
        <end position="130"/>
    </location>
</feature>
<dbReference type="CDD" id="cd00593">
    <property type="entry name" value="RIBOc"/>
    <property type="match status" value="1"/>
</dbReference>
<dbReference type="Gene3D" id="1.10.1520.10">
    <property type="entry name" value="Ribonuclease III domain"/>
    <property type="match status" value="1"/>
</dbReference>
<evidence type="ECO:0000313" key="20">
    <source>
        <dbReference type="Proteomes" id="UP000620327"/>
    </source>
</evidence>
<dbReference type="GO" id="GO:0006397">
    <property type="term" value="P:mRNA processing"/>
    <property type="evidence" value="ECO:0007669"/>
    <property type="project" value="UniProtKB-UniRule"/>
</dbReference>
<proteinExistence type="inferred from homology"/>
<organism evidence="19 20">
    <name type="scientific">Dysosmobacter segnis</name>
    <dbReference type="NCBI Taxonomy" id="2763042"/>
    <lineage>
        <taxon>Bacteria</taxon>
        <taxon>Bacillati</taxon>
        <taxon>Bacillota</taxon>
        <taxon>Clostridia</taxon>
        <taxon>Eubacteriales</taxon>
        <taxon>Oscillospiraceae</taxon>
        <taxon>Dysosmobacter</taxon>
    </lineage>
</organism>
<comment type="subunit">
    <text evidence="4 15">Homodimer.</text>
</comment>
<keyword evidence="6 15" id="KW-0698">rRNA processing</keyword>
<feature type="active site" evidence="15">
    <location>
        <position position="47"/>
    </location>
</feature>
<feature type="active site" evidence="15">
    <location>
        <position position="119"/>
    </location>
</feature>
<protein>
    <recommendedName>
        <fullName evidence="15">Ribonuclease 3</fullName>
        <ecNumber evidence="15">3.1.26.3</ecNumber>
    </recommendedName>
    <alternativeName>
        <fullName evidence="15">Ribonuclease III</fullName>
        <shortName evidence="15">RNase III</shortName>
    </alternativeName>
</protein>
<evidence type="ECO:0000256" key="11">
    <source>
        <dbReference type="ARBA" id="ARBA00022759"/>
    </source>
</evidence>
<evidence type="ECO:0000313" key="19">
    <source>
        <dbReference type="EMBL" id="MBC5770898.1"/>
    </source>
</evidence>
<dbReference type="GO" id="GO:0042802">
    <property type="term" value="F:identical protein binding"/>
    <property type="evidence" value="ECO:0007669"/>
    <property type="project" value="UniProtKB-ARBA"/>
</dbReference>
<dbReference type="CDD" id="cd10845">
    <property type="entry name" value="DSRM_RNAse_III_family"/>
    <property type="match status" value="1"/>
</dbReference>
<evidence type="ECO:0000256" key="9">
    <source>
        <dbReference type="ARBA" id="ARBA00022722"/>
    </source>
</evidence>
<dbReference type="GO" id="GO:0010468">
    <property type="term" value="P:regulation of gene expression"/>
    <property type="evidence" value="ECO:0007669"/>
    <property type="project" value="TreeGrafter"/>
</dbReference>
<keyword evidence="13 15" id="KW-0460">Magnesium</keyword>
<dbReference type="PANTHER" id="PTHR11207:SF0">
    <property type="entry name" value="RIBONUCLEASE 3"/>
    <property type="match status" value="1"/>
</dbReference>
<dbReference type="SUPFAM" id="SSF54768">
    <property type="entry name" value="dsRNA-binding domain-like"/>
    <property type="match status" value="1"/>
</dbReference>
<feature type="binding site" evidence="15">
    <location>
        <position position="43"/>
    </location>
    <ligand>
        <name>Mg(2+)</name>
        <dbReference type="ChEBI" id="CHEBI:18420"/>
    </ligand>
</feature>
<feature type="region of interest" description="Disordered" evidence="16">
    <location>
        <begin position="201"/>
        <end position="227"/>
    </location>
</feature>
<comment type="cofactor">
    <cofactor evidence="15">
        <name>Mg(2+)</name>
        <dbReference type="ChEBI" id="CHEBI:18420"/>
    </cofactor>
</comment>
<dbReference type="FunFam" id="1.10.1520.10:FF:000001">
    <property type="entry name" value="Ribonuclease 3"/>
    <property type="match status" value="1"/>
</dbReference>
<evidence type="ECO:0000256" key="16">
    <source>
        <dbReference type="SAM" id="MobiDB-lite"/>
    </source>
</evidence>
<dbReference type="SMART" id="SM00535">
    <property type="entry name" value="RIBOc"/>
    <property type="match status" value="1"/>
</dbReference>
<dbReference type="Gene3D" id="3.30.160.20">
    <property type="match status" value="1"/>
</dbReference>
<evidence type="ECO:0000256" key="1">
    <source>
        <dbReference type="ARBA" id="ARBA00000109"/>
    </source>
</evidence>
<keyword evidence="10 15" id="KW-0479">Metal-binding</keyword>
<evidence type="ECO:0000259" key="17">
    <source>
        <dbReference type="PROSITE" id="PS50137"/>
    </source>
</evidence>
<dbReference type="InterPro" id="IPR011907">
    <property type="entry name" value="RNase_III"/>
</dbReference>
<keyword evidence="15" id="KW-0699">rRNA-binding</keyword>
<comment type="similarity">
    <text evidence="3">Belongs to the ribonuclease III family.</text>
</comment>
<dbReference type="PROSITE" id="PS50142">
    <property type="entry name" value="RNASE_3_2"/>
    <property type="match status" value="1"/>
</dbReference>
<dbReference type="EC" id="3.1.26.3" evidence="15"/>
<dbReference type="PROSITE" id="PS00517">
    <property type="entry name" value="RNASE_3_1"/>
    <property type="match status" value="1"/>
</dbReference>
<dbReference type="HAMAP" id="MF_00104">
    <property type="entry name" value="RNase_III"/>
    <property type="match status" value="1"/>
</dbReference>